<proteinExistence type="predicted"/>
<dbReference type="InterPro" id="IPR005821">
    <property type="entry name" value="Ion_trans_dom"/>
</dbReference>
<evidence type="ECO:0000256" key="4">
    <source>
        <dbReference type="ARBA" id="ARBA00022989"/>
    </source>
</evidence>
<dbReference type="InParanoid" id="A0A7M7PF05"/>
<dbReference type="InterPro" id="IPR041491">
    <property type="entry name" value="TRPM_SLOG"/>
</dbReference>
<evidence type="ECO:0000256" key="9">
    <source>
        <dbReference type="SAM" id="Phobius"/>
    </source>
</evidence>
<evidence type="ECO:0000313" key="13">
    <source>
        <dbReference type="EnsemblMetazoa" id="XP_030849300"/>
    </source>
</evidence>
<name>A0A7M7PF05_STRPU</name>
<accession>A0A7M7PF05</accession>
<keyword evidence="3 9" id="KW-0812">Transmembrane</keyword>
<feature type="compositionally biased region" description="Basic and acidic residues" evidence="8">
    <location>
        <begin position="85"/>
        <end position="97"/>
    </location>
</feature>
<reference evidence="14" key="1">
    <citation type="submission" date="2015-02" db="EMBL/GenBank/DDBJ databases">
        <title>Genome sequencing for Strongylocentrotus purpuratus.</title>
        <authorList>
            <person name="Murali S."/>
            <person name="Liu Y."/>
            <person name="Vee V."/>
            <person name="English A."/>
            <person name="Wang M."/>
            <person name="Skinner E."/>
            <person name="Han Y."/>
            <person name="Muzny D.M."/>
            <person name="Worley K.C."/>
            <person name="Gibbs R.A."/>
        </authorList>
    </citation>
    <scope>NUCLEOTIDE SEQUENCE</scope>
</reference>
<evidence type="ECO:0000256" key="6">
    <source>
        <dbReference type="ARBA" id="ARBA00023136"/>
    </source>
</evidence>
<feature type="transmembrane region" description="Helical" evidence="9">
    <location>
        <begin position="864"/>
        <end position="883"/>
    </location>
</feature>
<keyword evidence="2" id="KW-0813">Transport</keyword>
<sequence length="1144" mass="129929">MSDKKRPSVARQLSTDGNRGGSLRATSLVKRKNSDRSDPDVSKVENTLYDLLEEEEENRITNYRSWIRENILMRECTRFTPAPPDPKDRKRDEDPRCQCKKRKTKHEARFLENPDPSAKWKAETHTHTIPTNAYGEIEFTGALVGAVGQNAKKFIRVDYETNPLMLLSLFRDVWNLTNPKLLISVTGGAQNFPLNRRLKDVFRKGLIKAATSTGAWIITGGIHAGVMKYVGDAVRHHNLATGRSDIVAIGIASWGVIKNREKLIDDNGKFPASYSMDAEKSDTRNVPLDPNHTHFILVGKGRVDQFGEEITLRGKLEKAFSEEQIQKSSGNAARVSIPIVCVVVQGGPNAIQTAYEAIRNGTPVVFVAGSGRAADIMAYAFQHTKEYKTMEGKKKIVRSVMPEMVRVEVAKMIQKEFGEKQLDLHLTRIEACIQDKRLITVYELGASATMDIDGAILHALLKANKGGIQDQLLLAQIWNRVDVAKREIFVDDRECRKGQLDESLRYALSNNQANFIELFLEQGVNLKDYLTIKELTILYNEIRSNSLLYEQLEKHRGEYSTDEFNLKHVGKVIRDLMFETYQPLYLRDSDMKKVLQTNQFEFPMRELFVFAILQNYHEMAKLFWDELEGSEFIASALAGSKMLKGMASKEKDSVQIANMEEHAANFGELAIGVLNECYIENEEYSTLLLVCERPNWGNSTCLRLAMEAVDKNFIVHSGVQSRLTQIWMGKISDKTSPFHLWMCTLFPPLIYFLKFPKDKVLSKKKKKKLAAVKSKDDVVVAEGDAMNKGIELGVVVHPPSDNEDNGMASETMLLENMNGHSAKPKPPSEDKDEDMLRDSGVDLSWWQKFKFFYNAPMITFRHNVLSYIVFLVLYSYVILGKFAKDIFEYVLIVWVVSLFTEEFRQIAQGENISWSSRLLVWITDYWNILDLATLITFAVAEILNFVGFGEAGHIILSLNLTLFFIRALHIFSISKQLGPKLIMIQRMMVDLMFFVAILCVFLIGYGIASQAILFPNETNVSVIMRGILMRSYFQIFGELFLEVIEGSDCTDNSTLVDGVDFFPCPEHSWIGIVLLAGYMMISNVLLLNLLIAMFSYTFSAIQDNTDTISKIQRYRLIIEYFNRPPSHTTIHLGLSFLLCHTMVS</sequence>
<feature type="compositionally biased region" description="Basic and acidic residues" evidence="8">
    <location>
        <begin position="32"/>
        <end position="43"/>
    </location>
</feature>
<dbReference type="FunCoup" id="A0A7M7PF05">
    <property type="interactions" value="996"/>
</dbReference>
<dbReference type="OMA" id="CCEYSEL"/>
<dbReference type="PANTHER" id="PTHR13800">
    <property type="entry name" value="TRANSIENT RECEPTOR POTENTIAL CATION CHANNEL, SUBFAMILY M, MEMBER 6"/>
    <property type="match status" value="1"/>
</dbReference>
<feature type="domain" description="TRPM SLOG" evidence="11">
    <location>
        <begin position="153"/>
        <end position="417"/>
    </location>
</feature>
<feature type="region of interest" description="Disordered" evidence="8">
    <location>
        <begin position="78"/>
        <end position="108"/>
    </location>
</feature>
<protein>
    <recommendedName>
        <fullName evidence="15">Transient receptor potential cation channel subfamily M member 2</fullName>
    </recommendedName>
</protein>
<keyword evidence="6 9" id="KW-0472">Membrane</keyword>
<dbReference type="Pfam" id="PF25508">
    <property type="entry name" value="TRPM2"/>
    <property type="match status" value="1"/>
</dbReference>
<comment type="subcellular location">
    <subcellularLocation>
        <location evidence="1">Membrane</location>
        <topology evidence="1">Multi-pass membrane protein</topology>
    </subcellularLocation>
</comment>
<organism evidence="13 14">
    <name type="scientific">Strongylocentrotus purpuratus</name>
    <name type="common">Purple sea urchin</name>
    <dbReference type="NCBI Taxonomy" id="7668"/>
    <lineage>
        <taxon>Eukaryota</taxon>
        <taxon>Metazoa</taxon>
        <taxon>Echinodermata</taxon>
        <taxon>Eleutherozoa</taxon>
        <taxon>Echinozoa</taxon>
        <taxon>Echinoidea</taxon>
        <taxon>Euechinoidea</taxon>
        <taxon>Echinacea</taxon>
        <taxon>Camarodonta</taxon>
        <taxon>Echinidea</taxon>
        <taxon>Strongylocentrotidae</taxon>
        <taxon>Strongylocentrotus</taxon>
    </lineage>
</organism>
<evidence type="ECO:0000256" key="1">
    <source>
        <dbReference type="ARBA" id="ARBA00004141"/>
    </source>
</evidence>
<evidence type="ECO:0000256" key="3">
    <source>
        <dbReference type="ARBA" id="ARBA00022692"/>
    </source>
</evidence>
<dbReference type="InterPro" id="IPR057366">
    <property type="entry name" value="TRPM-like"/>
</dbReference>
<dbReference type="KEGG" id="spu:105443422"/>
<keyword evidence="4 9" id="KW-1133">Transmembrane helix</keyword>
<dbReference type="GO" id="GO:0005886">
    <property type="term" value="C:plasma membrane"/>
    <property type="evidence" value="ECO:0000318"/>
    <property type="project" value="GO_Central"/>
</dbReference>
<dbReference type="AlphaFoldDB" id="A0A7M7PF05"/>
<keyword evidence="5" id="KW-0406">Ion transport</keyword>
<reference evidence="13" key="2">
    <citation type="submission" date="2021-01" db="UniProtKB">
        <authorList>
            <consortium name="EnsemblMetazoa"/>
        </authorList>
    </citation>
    <scope>IDENTIFICATION</scope>
</reference>
<evidence type="ECO:0008006" key="15">
    <source>
        <dbReference type="Google" id="ProtNLM"/>
    </source>
</evidence>
<evidence type="ECO:0000259" key="11">
    <source>
        <dbReference type="Pfam" id="PF18139"/>
    </source>
</evidence>
<evidence type="ECO:0000256" key="2">
    <source>
        <dbReference type="ARBA" id="ARBA00022448"/>
    </source>
</evidence>
<dbReference type="InterPro" id="IPR050927">
    <property type="entry name" value="TRPM"/>
</dbReference>
<feature type="transmembrane region" description="Helical" evidence="9">
    <location>
        <begin position="954"/>
        <end position="971"/>
    </location>
</feature>
<feature type="region of interest" description="Disordered" evidence="8">
    <location>
        <begin position="1"/>
        <end position="43"/>
    </location>
</feature>
<dbReference type="RefSeq" id="XP_030849300.1">
    <property type="nucleotide sequence ID" value="XM_030993440.1"/>
</dbReference>
<dbReference type="Pfam" id="PF00520">
    <property type="entry name" value="Ion_trans"/>
    <property type="match status" value="1"/>
</dbReference>
<feature type="transmembrane region" description="Helical" evidence="9">
    <location>
        <begin position="991"/>
        <end position="1014"/>
    </location>
</feature>
<feature type="transmembrane region" description="Helical" evidence="9">
    <location>
        <begin position="928"/>
        <end position="948"/>
    </location>
</feature>
<evidence type="ECO:0000256" key="8">
    <source>
        <dbReference type="SAM" id="MobiDB-lite"/>
    </source>
</evidence>
<keyword evidence="14" id="KW-1185">Reference proteome</keyword>
<keyword evidence="7" id="KW-0407">Ion channel</keyword>
<feature type="domain" description="TRPM-like" evidence="12">
    <location>
        <begin position="487"/>
        <end position="716"/>
    </location>
</feature>
<dbReference type="OrthoDB" id="310870at2759"/>
<dbReference type="Pfam" id="PF18139">
    <property type="entry name" value="LSDAT_euk"/>
    <property type="match status" value="1"/>
</dbReference>
<dbReference type="PANTHER" id="PTHR13800:SF12">
    <property type="entry name" value="TRANSIENT RECEPTOR POTENTIAL CATION CHANNEL SUBFAMILY M MEMBER-LIKE 2"/>
    <property type="match status" value="1"/>
</dbReference>
<evidence type="ECO:0000256" key="7">
    <source>
        <dbReference type="ARBA" id="ARBA00023303"/>
    </source>
</evidence>
<feature type="transmembrane region" description="Helical" evidence="9">
    <location>
        <begin position="1069"/>
        <end position="1091"/>
    </location>
</feature>
<dbReference type="Proteomes" id="UP000007110">
    <property type="component" value="Unassembled WGS sequence"/>
</dbReference>
<dbReference type="GeneID" id="105443422"/>
<dbReference type="EnsemblMetazoa" id="XM_030993440">
    <property type="protein sequence ID" value="XP_030849300"/>
    <property type="gene ID" value="LOC105443422"/>
</dbReference>
<dbReference type="GO" id="GO:0070588">
    <property type="term" value="P:calcium ion transmembrane transport"/>
    <property type="evidence" value="ECO:0000318"/>
    <property type="project" value="GO_Central"/>
</dbReference>
<evidence type="ECO:0000313" key="14">
    <source>
        <dbReference type="Proteomes" id="UP000007110"/>
    </source>
</evidence>
<dbReference type="GO" id="GO:0099604">
    <property type="term" value="F:ligand-gated calcium channel activity"/>
    <property type="evidence" value="ECO:0000318"/>
    <property type="project" value="GO_Central"/>
</dbReference>
<evidence type="ECO:0000256" key="5">
    <source>
        <dbReference type="ARBA" id="ARBA00023065"/>
    </source>
</evidence>
<feature type="domain" description="Ion transport" evidence="10">
    <location>
        <begin position="865"/>
        <end position="1105"/>
    </location>
</feature>
<evidence type="ECO:0000259" key="12">
    <source>
        <dbReference type="Pfam" id="PF25508"/>
    </source>
</evidence>
<evidence type="ECO:0000259" key="10">
    <source>
        <dbReference type="Pfam" id="PF00520"/>
    </source>
</evidence>